<proteinExistence type="predicted"/>
<protein>
    <submittedName>
        <fullName evidence="1">Trypsin-like cysteine/serine peptidase domain-containing protein</fullName>
    </submittedName>
</protein>
<reference evidence="1 2" key="1">
    <citation type="submission" date="2024-07" db="EMBL/GenBank/DDBJ databases">
        <title>Section-level genome sequencing and comparative genomics of Aspergillus sections Usti and Cavernicolus.</title>
        <authorList>
            <consortium name="Lawrence Berkeley National Laboratory"/>
            <person name="Nybo J.L."/>
            <person name="Vesth T.C."/>
            <person name="Theobald S."/>
            <person name="Frisvad J.C."/>
            <person name="Larsen T.O."/>
            <person name="Kjaerboelling I."/>
            <person name="Rothschild-Mancinelli K."/>
            <person name="Lyhne E.K."/>
            <person name="Kogle M.E."/>
            <person name="Barry K."/>
            <person name="Clum A."/>
            <person name="Na H."/>
            <person name="Ledsgaard L."/>
            <person name="Lin J."/>
            <person name="Lipzen A."/>
            <person name="Kuo A."/>
            <person name="Riley R."/>
            <person name="Mondo S."/>
            <person name="Labutti K."/>
            <person name="Haridas S."/>
            <person name="Pangalinan J."/>
            <person name="Salamov A.A."/>
            <person name="Simmons B.A."/>
            <person name="Magnuson J.K."/>
            <person name="Chen J."/>
            <person name="Drula E."/>
            <person name="Henrissat B."/>
            <person name="Wiebenga A."/>
            <person name="Lubbers R.J."/>
            <person name="Gomes A.C."/>
            <person name="Makela M.R."/>
            <person name="Stajich J."/>
            <person name="Grigoriev I.V."/>
            <person name="Mortensen U.H."/>
            <person name="De Vries R.P."/>
            <person name="Baker S.E."/>
            <person name="Andersen M.R."/>
        </authorList>
    </citation>
    <scope>NUCLEOTIDE SEQUENCE [LARGE SCALE GENOMIC DNA]</scope>
    <source>
        <strain evidence="1 2">CBS 588.65</strain>
    </source>
</reference>
<dbReference type="EMBL" id="JBFXLT010000017">
    <property type="protein sequence ID" value="KAL2817598.1"/>
    <property type="molecule type" value="Genomic_DNA"/>
</dbReference>
<keyword evidence="2" id="KW-1185">Reference proteome</keyword>
<dbReference type="SUPFAM" id="SSF50494">
    <property type="entry name" value="Trypsin-like serine proteases"/>
    <property type="match status" value="1"/>
</dbReference>
<dbReference type="Pfam" id="PF13365">
    <property type="entry name" value="Trypsin_2"/>
    <property type="match status" value="1"/>
</dbReference>
<sequence length="350" mass="38738">MISYCIFFTLTRGDRFFVFRRRHHLTSYRNKVMTRTLQSATRVTSNPASLQYGNNGNISTGDYTTHIAQDPVTEIKLIPLGKPNLPGLDNEETRILRRKQQRLRISSQNIARLVSKYGAHITNGLKATFIFAQHEAGTAVCINPTGWVITCAHCFGESEDEWQVHRIKWLLTYSGIAVQVECHVWDARRDLALGRIVCVEGVTVPNALAFVSLPPLEHSVSYMRTPIVCIGQPGADDLESAQPRKTDYDLVEISEGTLRGVIPGADPQDNSELGTLKHDAWTYWGHSGAPLLCRETGALLGLHSSWDENTAMRHGVPLVAIRDFLTAHLPGLDANVSTGASGKQAEVIMI</sequence>
<feature type="non-terminal residue" evidence="1">
    <location>
        <position position="350"/>
    </location>
</feature>
<comment type="caution">
    <text evidence="1">The sequence shown here is derived from an EMBL/GenBank/DDBJ whole genome shotgun (WGS) entry which is preliminary data.</text>
</comment>
<gene>
    <name evidence="1" type="ORF">BJX63DRAFT_385511</name>
</gene>
<evidence type="ECO:0000313" key="2">
    <source>
        <dbReference type="Proteomes" id="UP001610334"/>
    </source>
</evidence>
<evidence type="ECO:0000313" key="1">
    <source>
        <dbReference type="EMBL" id="KAL2817598.1"/>
    </source>
</evidence>
<dbReference type="Proteomes" id="UP001610334">
    <property type="component" value="Unassembled WGS sequence"/>
</dbReference>
<organism evidence="1 2">
    <name type="scientific">Aspergillus granulosus</name>
    <dbReference type="NCBI Taxonomy" id="176169"/>
    <lineage>
        <taxon>Eukaryota</taxon>
        <taxon>Fungi</taxon>
        <taxon>Dikarya</taxon>
        <taxon>Ascomycota</taxon>
        <taxon>Pezizomycotina</taxon>
        <taxon>Eurotiomycetes</taxon>
        <taxon>Eurotiomycetidae</taxon>
        <taxon>Eurotiales</taxon>
        <taxon>Aspergillaceae</taxon>
        <taxon>Aspergillus</taxon>
        <taxon>Aspergillus subgen. Nidulantes</taxon>
    </lineage>
</organism>
<dbReference type="Gene3D" id="2.40.10.120">
    <property type="match status" value="1"/>
</dbReference>
<name>A0ABR4HQ33_9EURO</name>
<dbReference type="InterPro" id="IPR009003">
    <property type="entry name" value="Peptidase_S1_PA"/>
</dbReference>
<accession>A0ABR4HQ33</accession>